<evidence type="ECO:0008006" key="9">
    <source>
        <dbReference type="Google" id="ProtNLM"/>
    </source>
</evidence>
<feature type="binding site" evidence="3">
    <location>
        <position position="55"/>
    </location>
    <ligand>
        <name>ATP</name>
        <dbReference type="ChEBI" id="CHEBI:30616"/>
    </ligand>
</feature>
<dbReference type="InterPro" id="IPR027417">
    <property type="entry name" value="P-loop_NTPase"/>
</dbReference>
<dbReference type="Gene3D" id="1.10.510.10">
    <property type="entry name" value="Transferase(Phosphotransferase) domain 1"/>
    <property type="match status" value="1"/>
</dbReference>
<dbReference type="SUPFAM" id="SSF48452">
    <property type="entry name" value="TPR-like"/>
    <property type="match status" value="1"/>
</dbReference>
<dbReference type="SMART" id="SM00220">
    <property type="entry name" value="S_TKc"/>
    <property type="match status" value="1"/>
</dbReference>
<dbReference type="PROSITE" id="PS50043">
    <property type="entry name" value="HTH_LUXR_2"/>
    <property type="match status" value="1"/>
</dbReference>
<feature type="domain" description="HTH luxR-type" evidence="6">
    <location>
        <begin position="1033"/>
        <end position="1098"/>
    </location>
</feature>
<feature type="region of interest" description="Disordered" evidence="4">
    <location>
        <begin position="312"/>
        <end position="337"/>
    </location>
</feature>
<dbReference type="InterPro" id="IPR011009">
    <property type="entry name" value="Kinase-like_dom_sf"/>
</dbReference>
<protein>
    <recommendedName>
        <fullName evidence="9">Non-specific serine/threonine protein kinase</fullName>
    </recommendedName>
</protein>
<dbReference type="InterPro" id="IPR036388">
    <property type="entry name" value="WH-like_DNA-bd_sf"/>
</dbReference>
<dbReference type="Proteomes" id="UP001501183">
    <property type="component" value="Unassembled WGS sequence"/>
</dbReference>
<dbReference type="Pfam" id="PF25872">
    <property type="entry name" value="HTH_77"/>
    <property type="match status" value="1"/>
</dbReference>
<dbReference type="InterPro" id="IPR017441">
    <property type="entry name" value="Protein_kinase_ATP_BS"/>
</dbReference>
<dbReference type="SMART" id="SM00421">
    <property type="entry name" value="HTH_LUXR"/>
    <property type="match status" value="1"/>
</dbReference>
<dbReference type="SUPFAM" id="SSF46894">
    <property type="entry name" value="C-terminal effector domain of the bipartite response regulators"/>
    <property type="match status" value="1"/>
</dbReference>
<dbReference type="CDD" id="cd14014">
    <property type="entry name" value="STKc_PknB_like"/>
    <property type="match status" value="1"/>
</dbReference>
<evidence type="ECO:0000313" key="7">
    <source>
        <dbReference type="EMBL" id="GAA4474817.1"/>
    </source>
</evidence>
<keyword evidence="2 3" id="KW-0067">ATP-binding</keyword>
<comment type="caution">
    <text evidence="7">The sequence shown here is derived from an EMBL/GenBank/DDBJ whole genome shotgun (WGS) entry which is preliminary data.</text>
</comment>
<keyword evidence="1 3" id="KW-0547">Nucleotide-binding</keyword>
<dbReference type="Gene3D" id="1.10.10.10">
    <property type="entry name" value="Winged helix-like DNA-binding domain superfamily/Winged helix DNA-binding domain"/>
    <property type="match status" value="1"/>
</dbReference>
<dbReference type="SUPFAM" id="SSF52540">
    <property type="entry name" value="P-loop containing nucleoside triphosphate hydrolases"/>
    <property type="match status" value="1"/>
</dbReference>
<name>A0ABP8NY98_9NOCA</name>
<dbReference type="RefSeq" id="WP_345342779.1">
    <property type="nucleotide sequence ID" value="NZ_BAABFB010000024.1"/>
</dbReference>
<dbReference type="EMBL" id="BAABFB010000024">
    <property type="protein sequence ID" value="GAA4474817.1"/>
    <property type="molecule type" value="Genomic_DNA"/>
</dbReference>
<dbReference type="InterPro" id="IPR016032">
    <property type="entry name" value="Sig_transdc_resp-reg_C-effctor"/>
</dbReference>
<dbReference type="InterPro" id="IPR000719">
    <property type="entry name" value="Prot_kinase_dom"/>
</dbReference>
<reference evidence="8" key="1">
    <citation type="journal article" date="2019" name="Int. J. Syst. Evol. Microbiol.">
        <title>The Global Catalogue of Microorganisms (GCM) 10K type strain sequencing project: providing services to taxonomists for standard genome sequencing and annotation.</title>
        <authorList>
            <consortium name="The Broad Institute Genomics Platform"/>
            <consortium name="The Broad Institute Genome Sequencing Center for Infectious Disease"/>
            <person name="Wu L."/>
            <person name="Ma J."/>
        </authorList>
    </citation>
    <scope>NUCLEOTIDE SEQUENCE [LARGE SCALE GENOMIC DNA]</scope>
    <source>
        <strain evidence="8">JCM 32206</strain>
    </source>
</reference>
<evidence type="ECO:0000259" key="6">
    <source>
        <dbReference type="PROSITE" id="PS50043"/>
    </source>
</evidence>
<accession>A0ABP8NY98</accession>
<evidence type="ECO:0000256" key="2">
    <source>
        <dbReference type="ARBA" id="ARBA00022840"/>
    </source>
</evidence>
<evidence type="ECO:0000313" key="8">
    <source>
        <dbReference type="Proteomes" id="UP001501183"/>
    </source>
</evidence>
<dbReference type="InterPro" id="IPR000792">
    <property type="entry name" value="Tscrpt_reg_LuxR_C"/>
</dbReference>
<dbReference type="SUPFAM" id="SSF56112">
    <property type="entry name" value="Protein kinase-like (PK-like)"/>
    <property type="match status" value="1"/>
</dbReference>
<feature type="domain" description="Protein kinase" evidence="5">
    <location>
        <begin position="26"/>
        <end position="284"/>
    </location>
</feature>
<dbReference type="PRINTS" id="PR00038">
    <property type="entry name" value="HTHLUXR"/>
</dbReference>
<gene>
    <name evidence="7" type="ORF">GCM10023094_11140</name>
</gene>
<evidence type="ECO:0000256" key="1">
    <source>
        <dbReference type="ARBA" id="ARBA00022741"/>
    </source>
</evidence>
<organism evidence="7 8">
    <name type="scientific">Rhodococcus olei</name>
    <dbReference type="NCBI Taxonomy" id="2161675"/>
    <lineage>
        <taxon>Bacteria</taxon>
        <taxon>Bacillati</taxon>
        <taxon>Actinomycetota</taxon>
        <taxon>Actinomycetes</taxon>
        <taxon>Mycobacteriales</taxon>
        <taxon>Nocardiaceae</taxon>
        <taxon>Rhodococcus</taxon>
    </lineage>
</organism>
<dbReference type="InterPro" id="IPR008271">
    <property type="entry name" value="Ser/Thr_kinase_AS"/>
</dbReference>
<sequence length="1100" mass="118041">MTDSDPLRTRREVADTVAGELGEVGFDEAEEIGRGGFGVVFRCNQSVLERTVAVKVLTAELDEENRERFLREQRAMGRLTGHPNIAGVLHVGSTEGGRPYLVMPFYSQGSLDARIRVHGPLTAEEVLRLGVKMAGALATAHRAGIVHRDVKPANILLTDFGEPVLADFGIAHVTGGFETATGTVTGSPAFTAPEVLGGDPPTPAADVYGLGATLFAALTGHAAFERRSGEQVVAQFLRITSAPVPDLREDGVDDGVAAVIEQAMARTPGDRPTVVALGERLQGLQARSGLPVDEMAVRTELDTAQRPRDAAVPVPLTTGRSPVRPPSSAGGPVGGGGNLPAELSTFVGRRAELAEAKRLLAQSRLVTLTGIGGVGKTRLALRVATGARRSFSDGVWLVKLGELHDAALLDGVVAAVLGLRPQSTQPLREVLVDFLAPREVLLVLDNCEQLVDTAAKLAETLLSACPKLRILATSREALAIGGEAVLRVPPLTVPDQDREPSLQSMPRYDAVTLFAKRAEAALPGFALTDDNAATVARICARLEGLPLAIELAAARLRALSPEQILARLTDRYTLLTRGGRGAPTRQQTLRLCVDWSHELCTEAEQRLWAQLSVFAGGVELDAAEQVCRWEEEAGELLDVLAALVDKSILIREESGTAVRFRMLETLRDYGQEKAQQSGELPDLRRRHLHWCRQLAQGAEAGWIGARQLDWIDRLDREQPNLREALEFALTDDTATDSDSVLTFAGALQPFWLARGQLGEGRYWLGRALTARPGGASAVRAMASFRDMALAEIQGDLAAAASLATEVRALAEQSTDPVVHAYADFIEGGHELFRGDHTAACARLERAHDAFAAQGDLYTQVCVLLTLGWAHELQQDIAGALECQEKARAITESHGESVYRSYALWGSAVAAWRQGDRDSALRRLQQALVLIRRRKDPLLAAQCLEALAWITAEAGSARRAAVLLGAAQALGQVAGTSTVVVPHLLVHHDECERTARRALGQRAFETAHGEGGALDLDAAIAYALGEQPTAAPPTTGPSTELTKRERQVADLVAEGLTNKAIAARLVISQRTADGHVEHILTKLGFTSRAQIAAWVTEHRQR</sequence>
<dbReference type="Pfam" id="PF00069">
    <property type="entry name" value="Pkinase"/>
    <property type="match status" value="1"/>
</dbReference>
<keyword evidence="8" id="KW-1185">Reference proteome</keyword>
<dbReference type="CDD" id="cd06170">
    <property type="entry name" value="LuxR_C_like"/>
    <property type="match status" value="1"/>
</dbReference>
<feature type="compositionally biased region" description="Low complexity" evidence="4">
    <location>
        <begin position="319"/>
        <end position="330"/>
    </location>
</feature>
<evidence type="ECO:0000259" key="5">
    <source>
        <dbReference type="PROSITE" id="PS50011"/>
    </source>
</evidence>
<proteinExistence type="predicted"/>
<dbReference type="PROSITE" id="PS00107">
    <property type="entry name" value="PROTEIN_KINASE_ATP"/>
    <property type="match status" value="1"/>
</dbReference>
<dbReference type="PANTHER" id="PTHR47691">
    <property type="entry name" value="REGULATOR-RELATED"/>
    <property type="match status" value="1"/>
</dbReference>
<dbReference type="PANTHER" id="PTHR47691:SF3">
    <property type="entry name" value="HTH-TYPE TRANSCRIPTIONAL REGULATOR RV0890C-RELATED"/>
    <property type="match status" value="1"/>
</dbReference>
<dbReference type="PROSITE" id="PS50011">
    <property type="entry name" value="PROTEIN_KINASE_DOM"/>
    <property type="match status" value="1"/>
</dbReference>
<dbReference type="Gene3D" id="3.40.50.300">
    <property type="entry name" value="P-loop containing nucleotide triphosphate hydrolases"/>
    <property type="match status" value="1"/>
</dbReference>
<dbReference type="Pfam" id="PF00196">
    <property type="entry name" value="GerE"/>
    <property type="match status" value="1"/>
</dbReference>
<dbReference type="Gene3D" id="1.25.40.10">
    <property type="entry name" value="Tetratricopeptide repeat domain"/>
    <property type="match status" value="1"/>
</dbReference>
<evidence type="ECO:0000256" key="4">
    <source>
        <dbReference type="SAM" id="MobiDB-lite"/>
    </source>
</evidence>
<dbReference type="InterPro" id="IPR058852">
    <property type="entry name" value="HTH_77"/>
</dbReference>
<evidence type="ECO:0000256" key="3">
    <source>
        <dbReference type="PROSITE-ProRule" id="PRU10141"/>
    </source>
</evidence>
<dbReference type="PRINTS" id="PR00364">
    <property type="entry name" value="DISEASERSIST"/>
</dbReference>
<dbReference type="InterPro" id="IPR011990">
    <property type="entry name" value="TPR-like_helical_dom_sf"/>
</dbReference>
<dbReference type="PROSITE" id="PS00108">
    <property type="entry name" value="PROTEIN_KINASE_ST"/>
    <property type="match status" value="1"/>
</dbReference>